<accession>A0A4S9S829</accession>
<comment type="caution">
    <text evidence="3">The sequence shown here is derived from an EMBL/GenBank/DDBJ whole genome shotgun (WGS) entry which is preliminary data.</text>
</comment>
<dbReference type="AlphaFoldDB" id="A0A4S9S829"/>
<gene>
    <name evidence="3" type="ORF">D6C91_10293</name>
</gene>
<feature type="domain" description="Cryptic loci regulator 2 N-terminal" evidence="2">
    <location>
        <begin position="84"/>
        <end position="163"/>
    </location>
</feature>
<dbReference type="EMBL" id="QZBM01001062">
    <property type="protein sequence ID" value="THZ07194.1"/>
    <property type="molecule type" value="Genomic_DNA"/>
</dbReference>
<evidence type="ECO:0000256" key="1">
    <source>
        <dbReference type="SAM" id="MobiDB-lite"/>
    </source>
</evidence>
<feature type="region of interest" description="Disordered" evidence="1">
    <location>
        <begin position="184"/>
        <end position="210"/>
    </location>
</feature>
<protein>
    <recommendedName>
        <fullName evidence="2">Cryptic loci regulator 2 N-terminal domain-containing protein</fullName>
    </recommendedName>
</protein>
<organism evidence="3 4">
    <name type="scientific">Aureobasidium pullulans</name>
    <name type="common">Black yeast</name>
    <name type="synonym">Pullularia pullulans</name>
    <dbReference type="NCBI Taxonomy" id="5580"/>
    <lineage>
        <taxon>Eukaryota</taxon>
        <taxon>Fungi</taxon>
        <taxon>Dikarya</taxon>
        <taxon>Ascomycota</taxon>
        <taxon>Pezizomycotina</taxon>
        <taxon>Dothideomycetes</taxon>
        <taxon>Dothideomycetidae</taxon>
        <taxon>Dothideales</taxon>
        <taxon>Saccotheciaceae</taxon>
        <taxon>Aureobasidium</taxon>
    </lineage>
</organism>
<evidence type="ECO:0000313" key="3">
    <source>
        <dbReference type="EMBL" id="THZ07194.1"/>
    </source>
</evidence>
<sequence length="210" mass="24168">MAFAPFPDHVTVREIDLLALDNSDSDWNQGKRADATIYTKLDDQLFLKRLTVRFNEFLEEIRQNDPEDDVLKLMNCDEVKFVGGLPVGYVYVSKPRRARKNQDKKTSPKEGKGEKPKVRKTTPDKYLFGHPHADAVPYDSITKFVKHAFWLIHGRTRNRTPCTTTNTFASALCAFMRTTFFPKTHSNTRSTRSSPPTFFATEKLHETSHE</sequence>
<proteinExistence type="predicted"/>
<feature type="compositionally biased region" description="Low complexity" evidence="1">
    <location>
        <begin position="188"/>
        <end position="199"/>
    </location>
</feature>
<dbReference type="InterPro" id="IPR031915">
    <property type="entry name" value="Clr2_N"/>
</dbReference>
<dbReference type="Proteomes" id="UP000308005">
    <property type="component" value="Unassembled WGS sequence"/>
</dbReference>
<name>A0A4S9S829_AURPU</name>
<dbReference type="Pfam" id="PF16761">
    <property type="entry name" value="Clr2_transil"/>
    <property type="match status" value="1"/>
</dbReference>
<reference evidence="3 4" key="1">
    <citation type="submission" date="2018-10" db="EMBL/GenBank/DDBJ databases">
        <title>Fifty Aureobasidium pullulans genomes reveal a recombining polyextremotolerant generalist.</title>
        <authorList>
            <person name="Gostincar C."/>
            <person name="Turk M."/>
            <person name="Zajc J."/>
            <person name="Gunde-Cimerman N."/>
        </authorList>
    </citation>
    <scope>NUCLEOTIDE SEQUENCE [LARGE SCALE GENOMIC DNA]</scope>
    <source>
        <strain evidence="3 4">EXF-3863</strain>
    </source>
</reference>
<feature type="region of interest" description="Disordered" evidence="1">
    <location>
        <begin position="96"/>
        <end position="126"/>
    </location>
</feature>
<feature type="compositionally biased region" description="Basic and acidic residues" evidence="1">
    <location>
        <begin position="100"/>
        <end position="116"/>
    </location>
</feature>
<evidence type="ECO:0000313" key="4">
    <source>
        <dbReference type="Proteomes" id="UP000308005"/>
    </source>
</evidence>
<evidence type="ECO:0000259" key="2">
    <source>
        <dbReference type="Pfam" id="PF16761"/>
    </source>
</evidence>